<name>A0ABP9SIK5_9ACTN</name>
<evidence type="ECO:0000313" key="1">
    <source>
        <dbReference type="EMBL" id="GAA5195297.1"/>
    </source>
</evidence>
<keyword evidence="2" id="KW-1185">Reference proteome</keyword>
<sequence>MTSVAVRTDTGVEWRSRPVVTSPNMNTAVPRSFRAEGPVPPWAIDDVQGERSRVALAFGRVKLALINPEVGQ</sequence>
<gene>
    <name evidence="1" type="ORF">GCM10023322_61720</name>
</gene>
<accession>A0ABP9SIK5</accession>
<comment type="caution">
    <text evidence="1">The sequence shown here is derived from an EMBL/GenBank/DDBJ whole genome shotgun (WGS) entry which is preliminary data.</text>
</comment>
<proteinExistence type="predicted"/>
<reference evidence="2" key="1">
    <citation type="journal article" date="2019" name="Int. J. Syst. Evol. Microbiol.">
        <title>The Global Catalogue of Microorganisms (GCM) 10K type strain sequencing project: providing services to taxonomists for standard genome sequencing and annotation.</title>
        <authorList>
            <consortium name="The Broad Institute Genomics Platform"/>
            <consortium name="The Broad Institute Genome Sequencing Center for Infectious Disease"/>
            <person name="Wu L."/>
            <person name="Ma J."/>
        </authorList>
    </citation>
    <scope>NUCLEOTIDE SEQUENCE [LARGE SCALE GENOMIC DNA]</scope>
    <source>
        <strain evidence="2">JCM 18304</strain>
    </source>
</reference>
<dbReference type="EMBL" id="BAABJQ010000023">
    <property type="protein sequence ID" value="GAA5195297.1"/>
    <property type="molecule type" value="Genomic_DNA"/>
</dbReference>
<dbReference type="Proteomes" id="UP001501570">
    <property type="component" value="Unassembled WGS sequence"/>
</dbReference>
<evidence type="ECO:0000313" key="2">
    <source>
        <dbReference type="Proteomes" id="UP001501570"/>
    </source>
</evidence>
<organism evidence="1 2">
    <name type="scientific">Rugosimonospora acidiphila</name>
    <dbReference type="NCBI Taxonomy" id="556531"/>
    <lineage>
        <taxon>Bacteria</taxon>
        <taxon>Bacillati</taxon>
        <taxon>Actinomycetota</taxon>
        <taxon>Actinomycetes</taxon>
        <taxon>Micromonosporales</taxon>
        <taxon>Micromonosporaceae</taxon>
        <taxon>Rugosimonospora</taxon>
    </lineage>
</organism>
<protein>
    <submittedName>
        <fullName evidence="1">Uncharacterized protein</fullName>
    </submittedName>
</protein>